<sequence>MRGEGRDGGHADGEDTVPGCHEQRVWHALPNVSRPPDGARIVPVSDPDDEFSDLPALASASGVADPLRASRTTVTTPDGHRVAAIRWDRADGREARITYLHGLGIDAHSFDQTAIAVDVPAVALDLPGHGRSSWRDDADYGAPATAPTVLAALDALDVPPGVVVGHSLGAIAAARLAATAPERVTGLVLVDMSPDFAQRAVDRIARALEDEAPFGSLDEVVDRAVEARVGDDRRVLLREARHTTRLGADGRLVRRHHFPHLPAGRTSSVGRFADAWPDLEALDVPILLVRGDRGYVSPKLHAAFTERLPDARVVTVTARHAVQNQAPLELAAAIRAWGTDHGLLHPGEKPSSDDTARQ</sequence>
<evidence type="ECO:0000256" key="1">
    <source>
        <dbReference type="SAM" id="MobiDB-lite"/>
    </source>
</evidence>
<reference evidence="3" key="1">
    <citation type="submission" date="2021-05" db="EMBL/GenBank/DDBJ databases">
        <title>Novel Bacillus species.</title>
        <authorList>
            <person name="Liu G."/>
        </authorList>
    </citation>
    <scope>NUCLEOTIDE SEQUENCE</scope>
    <source>
        <strain evidence="3">FJAT-50051</strain>
    </source>
</reference>
<comment type="caution">
    <text evidence="3">The sequence shown here is derived from an EMBL/GenBank/DDBJ whole genome shotgun (WGS) entry which is preliminary data.</text>
</comment>
<dbReference type="InterPro" id="IPR000073">
    <property type="entry name" value="AB_hydrolase_1"/>
</dbReference>
<dbReference type="PRINTS" id="PR00111">
    <property type="entry name" value="ABHYDROLASE"/>
</dbReference>
<evidence type="ECO:0000259" key="2">
    <source>
        <dbReference type="Pfam" id="PF12697"/>
    </source>
</evidence>
<feature type="domain" description="AB hydrolase-1" evidence="2">
    <location>
        <begin position="100"/>
        <end position="333"/>
    </location>
</feature>
<accession>A0A942YA97</accession>
<dbReference type="InterPro" id="IPR029058">
    <property type="entry name" value="AB_hydrolase_fold"/>
</dbReference>
<evidence type="ECO:0000313" key="3">
    <source>
        <dbReference type="EMBL" id="MBS4183128.1"/>
    </source>
</evidence>
<dbReference type="SUPFAM" id="SSF53474">
    <property type="entry name" value="alpha/beta-Hydrolases"/>
    <property type="match status" value="1"/>
</dbReference>
<organism evidence="3">
    <name type="scientific">Neobacillus citreus</name>
    <dbReference type="NCBI Taxonomy" id="2833578"/>
    <lineage>
        <taxon>Bacteria</taxon>
        <taxon>Bacillati</taxon>
        <taxon>Bacillota</taxon>
        <taxon>Bacilli</taxon>
        <taxon>Bacillales</taxon>
        <taxon>Bacillaceae</taxon>
        <taxon>Neobacillus</taxon>
    </lineage>
</organism>
<feature type="compositionally biased region" description="Basic and acidic residues" evidence="1">
    <location>
        <begin position="1"/>
        <end position="13"/>
    </location>
</feature>
<dbReference type="PANTHER" id="PTHR43194">
    <property type="entry name" value="HYDROLASE ALPHA/BETA FOLD FAMILY"/>
    <property type="match status" value="1"/>
</dbReference>
<name>A0A942YA97_9BACI</name>
<gene>
    <name evidence="3" type="ORF">KHB02_17180</name>
</gene>
<dbReference type="InterPro" id="IPR050228">
    <property type="entry name" value="Carboxylesterase_BioH"/>
</dbReference>
<dbReference type="EMBL" id="JAGYPE010000003">
    <property type="protein sequence ID" value="MBS4183128.1"/>
    <property type="molecule type" value="Genomic_DNA"/>
</dbReference>
<protein>
    <submittedName>
        <fullName evidence="3">Alpha/beta fold hydrolase</fullName>
    </submittedName>
</protein>
<dbReference type="PANTHER" id="PTHR43194:SF2">
    <property type="entry name" value="PEROXISOMAL MEMBRANE PROTEIN LPX1"/>
    <property type="match status" value="1"/>
</dbReference>
<dbReference type="Gene3D" id="3.40.50.1820">
    <property type="entry name" value="alpha/beta hydrolase"/>
    <property type="match status" value="1"/>
</dbReference>
<dbReference type="AlphaFoldDB" id="A0A942YA97"/>
<feature type="region of interest" description="Disordered" evidence="1">
    <location>
        <begin position="1"/>
        <end position="21"/>
    </location>
</feature>
<dbReference type="GO" id="GO:0016787">
    <property type="term" value="F:hydrolase activity"/>
    <property type="evidence" value="ECO:0007669"/>
    <property type="project" value="UniProtKB-KW"/>
</dbReference>
<proteinExistence type="predicted"/>
<keyword evidence="3" id="KW-0378">Hydrolase</keyword>
<dbReference type="Pfam" id="PF12697">
    <property type="entry name" value="Abhydrolase_6"/>
    <property type="match status" value="1"/>
</dbReference>